<dbReference type="GO" id="GO:0007165">
    <property type="term" value="P:signal transduction"/>
    <property type="evidence" value="ECO:0007669"/>
    <property type="project" value="TreeGrafter"/>
</dbReference>
<feature type="domain" description="Tail specific protease" evidence="1">
    <location>
        <begin position="207"/>
        <end position="449"/>
    </location>
</feature>
<dbReference type="GO" id="GO:0006508">
    <property type="term" value="P:proteolysis"/>
    <property type="evidence" value="ECO:0007669"/>
    <property type="project" value="InterPro"/>
</dbReference>
<evidence type="ECO:0000313" key="2">
    <source>
        <dbReference type="EMBL" id="RXK83851.1"/>
    </source>
</evidence>
<dbReference type="GO" id="GO:0004175">
    <property type="term" value="F:endopeptidase activity"/>
    <property type="evidence" value="ECO:0007669"/>
    <property type="project" value="TreeGrafter"/>
</dbReference>
<dbReference type="SMART" id="SM00245">
    <property type="entry name" value="TSPc"/>
    <property type="match status" value="1"/>
</dbReference>
<evidence type="ECO:0000259" key="1">
    <source>
        <dbReference type="SMART" id="SM00245"/>
    </source>
</evidence>
<dbReference type="PANTHER" id="PTHR32060">
    <property type="entry name" value="TAIL-SPECIFIC PROTEASE"/>
    <property type="match status" value="1"/>
</dbReference>
<dbReference type="PANTHER" id="PTHR32060:SF30">
    <property type="entry name" value="CARBOXY-TERMINAL PROCESSING PROTEASE CTPA"/>
    <property type="match status" value="1"/>
</dbReference>
<gene>
    <name evidence="2" type="ORF">ESB13_17430</name>
</gene>
<dbReference type="InterPro" id="IPR005151">
    <property type="entry name" value="Tail-specific_protease"/>
</dbReference>
<organism evidence="2 3">
    <name type="scientific">Filimonas effusa</name>
    <dbReference type="NCBI Taxonomy" id="2508721"/>
    <lineage>
        <taxon>Bacteria</taxon>
        <taxon>Pseudomonadati</taxon>
        <taxon>Bacteroidota</taxon>
        <taxon>Chitinophagia</taxon>
        <taxon>Chitinophagales</taxon>
        <taxon>Chitinophagaceae</taxon>
        <taxon>Filimonas</taxon>
    </lineage>
</organism>
<dbReference type="GO" id="GO:0008236">
    <property type="term" value="F:serine-type peptidase activity"/>
    <property type="evidence" value="ECO:0007669"/>
    <property type="project" value="InterPro"/>
</dbReference>
<proteinExistence type="predicted"/>
<dbReference type="Pfam" id="PF03572">
    <property type="entry name" value="Peptidase_S41"/>
    <property type="match status" value="1"/>
</dbReference>
<dbReference type="AlphaFoldDB" id="A0A4Q1D7W0"/>
<evidence type="ECO:0000313" key="3">
    <source>
        <dbReference type="Proteomes" id="UP000290545"/>
    </source>
</evidence>
<sequence>MKHNYILLLLLFFSSSIYSQNIPVLTPIQLKQDIDSLVKYLDETHINPYYRYPKQLFQQDVIALKKRITKDLNILDFYVRIQPLLGKLEDGHTDLYAPEDSYNILDLFRLPYHFKLNVTAPFITCEKPFRGFNAEIPAGAEIITINAIPAKQIVDDIVALNTGESRSFRAEYGAQKFNFYLGVLYKMNGNYTIRYKHNNQLQTIFIQGARSKQITDKFNESADTTSSADATPLPCDSYYLQIIDSIAIIDFKSFSWNCFKRFSDSAFTVIKKAGIKDLVLNLIDNGGGDSDVGDAFFQYILDKPFTQYDKVVEKNSRLLKARLNKHLLSRKADASDSALLAKPNGSIDTVHYSTIAIEDNPLRFKGSVYLLINGQTYSSAADFAQCFKHYKRGLIIGEETGGLIKSYGDIVSTQLPNSKLRLIISSKLYYNIGATDEDWKGVVPDITATKDKALSVALKTIRDNRKVAR</sequence>
<accession>A0A4Q1D7W0</accession>
<name>A0A4Q1D7W0_9BACT</name>
<keyword evidence="3" id="KW-1185">Reference proteome</keyword>
<dbReference type="Gene3D" id="3.90.226.10">
    <property type="entry name" value="2-enoyl-CoA Hydratase, Chain A, domain 1"/>
    <property type="match status" value="1"/>
</dbReference>
<dbReference type="SUPFAM" id="SSF52096">
    <property type="entry name" value="ClpP/crotonase"/>
    <property type="match status" value="1"/>
</dbReference>
<reference evidence="2 3" key="1">
    <citation type="submission" date="2019-01" db="EMBL/GenBank/DDBJ databases">
        <title>Filimonas sp. strain TTM-71.</title>
        <authorList>
            <person name="Chen W.-M."/>
        </authorList>
    </citation>
    <scope>NUCLEOTIDE SEQUENCE [LARGE SCALE GENOMIC DNA]</scope>
    <source>
        <strain evidence="2 3">TTM-71</strain>
    </source>
</reference>
<dbReference type="OrthoDB" id="5480566at2"/>
<protein>
    <recommendedName>
        <fullName evidence="1">Tail specific protease domain-containing protein</fullName>
    </recommendedName>
</protein>
<dbReference type="EMBL" id="SDHZ01000002">
    <property type="protein sequence ID" value="RXK83851.1"/>
    <property type="molecule type" value="Genomic_DNA"/>
</dbReference>
<dbReference type="RefSeq" id="WP_129004903.1">
    <property type="nucleotide sequence ID" value="NZ_SDHZ01000002.1"/>
</dbReference>
<dbReference type="InterPro" id="IPR029045">
    <property type="entry name" value="ClpP/crotonase-like_dom_sf"/>
</dbReference>
<dbReference type="GO" id="GO:0030288">
    <property type="term" value="C:outer membrane-bounded periplasmic space"/>
    <property type="evidence" value="ECO:0007669"/>
    <property type="project" value="TreeGrafter"/>
</dbReference>
<comment type="caution">
    <text evidence="2">The sequence shown here is derived from an EMBL/GenBank/DDBJ whole genome shotgun (WGS) entry which is preliminary data.</text>
</comment>
<dbReference type="Proteomes" id="UP000290545">
    <property type="component" value="Unassembled WGS sequence"/>
</dbReference>